<feature type="region of interest" description="Disordered" evidence="1">
    <location>
        <begin position="845"/>
        <end position="917"/>
    </location>
</feature>
<keyword evidence="3" id="KW-1185">Reference proteome</keyword>
<evidence type="ECO:0000313" key="3">
    <source>
        <dbReference type="Proteomes" id="UP000507470"/>
    </source>
</evidence>
<evidence type="ECO:0000313" key="2">
    <source>
        <dbReference type="EMBL" id="CAC5371614.1"/>
    </source>
</evidence>
<feature type="compositionally biased region" description="Basic and acidic residues" evidence="1">
    <location>
        <begin position="896"/>
        <end position="915"/>
    </location>
</feature>
<dbReference type="OrthoDB" id="70142at2759"/>
<feature type="compositionally biased region" description="Polar residues" evidence="1">
    <location>
        <begin position="191"/>
        <end position="201"/>
    </location>
</feature>
<name>A0A6J8APQ8_MYTCO</name>
<reference evidence="2 3" key="1">
    <citation type="submission" date="2020-06" db="EMBL/GenBank/DDBJ databases">
        <authorList>
            <person name="Li R."/>
            <person name="Bekaert M."/>
        </authorList>
    </citation>
    <scope>NUCLEOTIDE SEQUENCE [LARGE SCALE GENOMIC DNA]</scope>
    <source>
        <strain evidence="3">wild</strain>
    </source>
</reference>
<evidence type="ECO:0000256" key="1">
    <source>
        <dbReference type="SAM" id="MobiDB-lite"/>
    </source>
</evidence>
<accession>A0A6J8APQ8</accession>
<sequence>MATATKKPKVKKPEENPFKILWMNSCYQQTLLPDAPWHKIEDKIAESLTLKVERQFGKPERKEALLQNLGGPFVSKYLPDADWNPQLLEPPNMAPHEKQKILKEAQAYLNSQMYKCVKDIGYQKMLGAGNNGDVPQDYSEFMQHSYNIFNRGLDRELYRQEQELSKKKLSEIMMERKLDLKIPAPSRHKVNSLSSSISTPASEKKPSSAVIKDMVQRVDGDPPPLWGPQSDAIGRSILAVLERDPRKFDHVARSLHGRQLPGALRSFMWSDVLFKEERKRLHEGNVEKVVRERFAKAVSRGIEDLKISRATYSPIHGLIQTAVIETYNKTTSMVAYKSDSHIKESCRALNVLYVYDRSYEPYLIHWLFPLQLAFQRSSNTTTEIGEHVYEVAMYLDLLNSSCFPTWPQVFAIAEQVMNTMMLTDPDLYTHLKSIATTNVKVNKKEFLHQLISIEKAKAEELLKATPGSKREENITTELLADPLVFFRRWIGEVIKYNYKNVDTAFLTDPLIICRRWICVLDTPGVMYVWDQLFMQNWSDSVLKNFSLALVELLRYKFMEARDYKTMKEVFLFEPSKLYTVDIQMAWIHLESGKDLMEVPYLNRRRIQPGVSRMSQLPSAPMTPSLPGLLPSVGLKCLVLKLVIPSEIIEREPWVANIDAKYLKLNVTAYFGSVRLRTRMSLKDAIALDIEKDNYGNTVYEIYYLDEKFLFENLDIAEYDVEKELGANPYCMLKVEYTKPGTFTQKPRLTPPYADNGKQRGSALPVGWARVPLFQRDAHNPRGGRDSIDSIDIHWLLQNGDFKLTLHPGDIPEVSTHPSSPTVPVNTEDAILGYHSELLVMVYDPREEPPDRARPPGLPAAMPLQVPPADTRHSPTYSPKPSPRPQPKKGSPHPQPRIKESPKPKPRDKPRIRFQDDDSPWVEYKPDVAYERNETPTAKNQAFDLYIDGVRFITDNSSIVKVTGIIGAPDDTKMLLTIPDLDKSARCPVFQFRLTFNEQGKELDDDVVAFLRVYTWDVIKEEITVIGSCFVPIFDKDNGYQLNVGGHQLRLHNGVPPQKPKYHATDLDNIPVVPGASILVRVLPSKAADQPAPSYGIGYYKSEPCRPTASEKRIFSSYKEHMMYPKTVRDMIQRLQQAEGQPIGQNDEELLGWLQDKLDVKKYGSNVAAGNLPLDKAIRYRVKMGINVKIQQAHNLPEGIYLQCFARVQPGEKVVSMPPTEDGHGEEEKFITLKLDFESFQKSPVWTDDFTNLHPFYDENSVLLIQLYGLDVKYTSRIEHDGPGKLRTSKDQELSLGNEQIIGWTVVPLFEGNSVMSGTHELPIFKGQYPEGMLEDLTNFPVDEVFRRWKWDKGARLGDSSIIVDVWDGHFDWEEVPVPHTYKQLMLMFGKEESFVNARKPKKSWKKISAFVVDGLEKKQQKLGTEKITKKFYDLMEDALMTAGFGPLKQTI</sequence>
<gene>
    <name evidence="2" type="ORF">MCOR_10010</name>
</gene>
<protein>
    <submittedName>
        <fullName evidence="2">Uncharacterized protein</fullName>
    </submittedName>
</protein>
<dbReference type="Proteomes" id="UP000507470">
    <property type="component" value="Unassembled WGS sequence"/>
</dbReference>
<organism evidence="2 3">
    <name type="scientific">Mytilus coruscus</name>
    <name type="common">Sea mussel</name>
    <dbReference type="NCBI Taxonomy" id="42192"/>
    <lineage>
        <taxon>Eukaryota</taxon>
        <taxon>Metazoa</taxon>
        <taxon>Spiralia</taxon>
        <taxon>Lophotrochozoa</taxon>
        <taxon>Mollusca</taxon>
        <taxon>Bivalvia</taxon>
        <taxon>Autobranchia</taxon>
        <taxon>Pteriomorphia</taxon>
        <taxon>Mytilida</taxon>
        <taxon>Mytiloidea</taxon>
        <taxon>Mytilidae</taxon>
        <taxon>Mytilinae</taxon>
        <taxon>Mytilus</taxon>
    </lineage>
</organism>
<proteinExistence type="predicted"/>
<dbReference type="EMBL" id="CACVKT020001767">
    <property type="protein sequence ID" value="CAC5371614.1"/>
    <property type="molecule type" value="Genomic_DNA"/>
</dbReference>
<feature type="region of interest" description="Disordered" evidence="1">
    <location>
        <begin position="187"/>
        <end position="208"/>
    </location>
</feature>